<evidence type="ECO:0000313" key="2">
    <source>
        <dbReference type="Proteomes" id="UP001151760"/>
    </source>
</evidence>
<dbReference type="PANTHER" id="PTHR11439:SF524">
    <property type="entry name" value="RNA-DIRECTED DNA POLYMERASE, PROTEIN KINASE RLK-PELLE-DLSV FAMILY"/>
    <property type="match status" value="1"/>
</dbReference>
<reference evidence="1" key="2">
    <citation type="submission" date="2022-01" db="EMBL/GenBank/DDBJ databases">
        <authorList>
            <person name="Yamashiro T."/>
            <person name="Shiraishi A."/>
            <person name="Satake H."/>
            <person name="Nakayama K."/>
        </authorList>
    </citation>
    <scope>NUCLEOTIDE SEQUENCE</scope>
</reference>
<gene>
    <name evidence="1" type="ORF">Tco_0922189</name>
</gene>
<protein>
    <submittedName>
        <fullName evidence="1">Ribonuclease H-like domain-containing protein</fullName>
    </submittedName>
</protein>
<comment type="caution">
    <text evidence="1">The sequence shown here is derived from an EMBL/GenBank/DDBJ whole genome shotgun (WGS) entry which is preliminary data.</text>
</comment>
<proteinExistence type="predicted"/>
<dbReference type="EMBL" id="BQNB010014734">
    <property type="protein sequence ID" value="GJT31770.1"/>
    <property type="molecule type" value="Genomic_DNA"/>
</dbReference>
<evidence type="ECO:0000313" key="1">
    <source>
        <dbReference type="EMBL" id="GJT31770.1"/>
    </source>
</evidence>
<dbReference type="Proteomes" id="UP001151760">
    <property type="component" value="Unassembled WGS sequence"/>
</dbReference>
<organism evidence="1 2">
    <name type="scientific">Tanacetum coccineum</name>
    <dbReference type="NCBI Taxonomy" id="301880"/>
    <lineage>
        <taxon>Eukaryota</taxon>
        <taxon>Viridiplantae</taxon>
        <taxon>Streptophyta</taxon>
        <taxon>Embryophyta</taxon>
        <taxon>Tracheophyta</taxon>
        <taxon>Spermatophyta</taxon>
        <taxon>Magnoliopsida</taxon>
        <taxon>eudicotyledons</taxon>
        <taxon>Gunneridae</taxon>
        <taxon>Pentapetalae</taxon>
        <taxon>asterids</taxon>
        <taxon>campanulids</taxon>
        <taxon>Asterales</taxon>
        <taxon>Asteraceae</taxon>
        <taxon>Asteroideae</taxon>
        <taxon>Anthemideae</taxon>
        <taxon>Anthemidinae</taxon>
        <taxon>Tanacetum</taxon>
    </lineage>
</organism>
<keyword evidence="2" id="KW-1185">Reference proteome</keyword>
<reference evidence="1" key="1">
    <citation type="journal article" date="2022" name="Int. J. Mol. Sci.">
        <title>Draft Genome of Tanacetum Coccineum: Genomic Comparison of Closely Related Tanacetum-Family Plants.</title>
        <authorList>
            <person name="Yamashiro T."/>
            <person name="Shiraishi A."/>
            <person name="Nakayama K."/>
            <person name="Satake H."/>
        </authorList>
    </citation>
    <scope>NUCLEOTIDE SEQUENCE</scope>
</reference>
<sequence>MLVNWIDITRIVRYKIKERRFYQLFLSQRKYAMKLLEQAHMVNFNPTRTPVDTQSIVGPDDDPVFDPTLYRSLAALKRVLRYVRGTLDFGLQIYALSSTGSLVAYSDADWVGSSVEAKYQGVANDVVETAWIHNLLRELHFPLLSATLVYCDNVSAIDLTSNQVQHQRTKHIEIYIHFIRDMVTRG</sequence>
<name>A0ABQ5CXE8_9ASTR</name>
<dbReference type="PANTHER" id="PTHR11439">
    <property type="entry name" value="GAG-POL-RELATED RETROTRANSPOSON"/>
    <property type="match status" value="1"/>
</dbReference>
<dbReference type="CDD" id="cd09272">
    <property type="entry name" value="RNase_HI_RT_Ty1"/>
    <property type="match status" value="1"/>
</dbReference>
<accession>A0ABQ5CXE8</accession>